<protein>
    <submittedName>
        <fullName evidence="8">NEP1-interacting protein 1</fullName>
    </submittedName>
</protein>
<proteinExistence type="predicted"/>
<comment type="caution">
    <text evidence="8">The sequence shown here is derived from an EMBL/GenBank/DDBJ whole genome shotgun (WGS) entry which is preliminary data.</text>
</comment>
<evidence type="ECO:0000256" key="5">
    <source>
        <dbReference type="ARBA" id="ARBA00023136"/>
    </source>
</evidence>
<dbReference type="Pfam" id="PF13639">
    <property type="entry name" value="zf-RING_2"/>
    <property type="match status" value="1"/>
</dbReference>
<keyword evidence="4" id="KW-0862">Zinc</keyword>
<evidence type="ECO:0000256" key="4">
    <source>
        <dbReference type="ARBA" id="ARBA00022833"/>
    </source>
</evidence>
<organism evidence="8 9">
    <name type="scientific">Platanthera guangdongensis</name>
    <dbReference type="NCBI Taxonomy" id="2320717"/>
    <lineage>
        <taxon>Eukaryota</taxon>
        <taxon>Viridiplantae</taxon>
        <taxon>Streptophyta</taxon>
        <taxon>Embryophyta</taxon>
        <taxon>Tracheophyta</taxon>
        <taxon>Spermatophyta</taxon>
        <taxon>Magnoliopsida</taxon>
        <taxon>Liliopsida</taxon>
        <taxon>Asparagales</taxon>
        <taxon>Orchidaceae</taxon>
        <taxon>Orchidoideae</taxon>
        <taxon>Orchideae</taxon>
        <taxon>Orchidinae</taxon>
        <taxon>Platanthera</taxon>
    </lineage>
</organism>
<reference evidence="8 9" key="1">
    <citation type="journal article" date="2022" name="Nat. Plants">
        <title>Genomes of leafy and leafless Platanthera orchids illuminate the evolution of mycoheterotrophy.</title>
        <authorList>
            <person name="Li M.H."/>
            <person name="Liu K.W."/>
            <person name="Li Z."/>
            <person name="Lu H.C."/>
            <person name="Ye Q.L."/>
            <person name="Zhang D."/>
            <person name="Wang J.Y."/>
            <person name="Li Y.F."/>
            <person name="Zhong Z.M."/>
            <person name="Liu X."/>
            <person name="Yu X."/>
            <person name="Liu D.K."/>
            <person name="Tu X.D."/>
            <person name="Liu B."/>
            <person name="Hao Y."/>
            <person name="Liao X.Y."/>
            <person name="Jiang Y.T."/>
            <person name="Sun W.H."/>
            <person name="Chen J."/>
            <person name="Chen Y.Q."/>
            <person name="Ai Y."/>
            <person name="Zhai J.W."/>
            <person name="Wu S.S."/>
            <person name="Zhou Z."/>
            <person name="Hsiao Y.Y."/>
            <person name="Wu W.L."/>
            <person name="Chen Y.Y."/>
            <person name="Lin Y.F."/>
            <person name="Hsu J.L."/>
            <person name="Li C.Y."/>
            <person name="Wang Z.W."/>
            <person name="Zhao X."/>
            <person name="Zhong W.Y."/>
            <person name="Ma X.K."/>
            <person name="Ma L."/>
            <person name="Huang J."/>
            <person name="Chen G.Z."/>
            <person name="Huang M.Z."/>
            <person name="Huang L."/>
            <person name="Peng D.H."/>
            <person name="Luo Y.B."/>
            <person name="Zou S.Q."/>
            <person name="Chen S.P."/>
            <person name="Lan S."/>
            <person name="Tsai W.C."/>
            <person name="Van de Peer Y."/>
            <person name="Liu Z.J."/>
        </authorList>
    </citation>
    <scope>NUCLEOTIDE SEQUENCE [LARGE SCALE GENOMIC DNA]</scope>
    <source>
        <strain evidence="8">Lor288</strain>
    </source>
</reference>
<evidence type="ECO:0000313" key="8">
    <source>
        <dbReference type="EMBL" id="KAK8965659.1"/>
    </source>
</evidence>
<keyword evidence="3 6" id="KW-0863">Zinc-finger</keyword>
<dbReference type="InterPro" id="IPR013083">
    <property type="entry name" value="Znf_RING/FYVE/PHD"/>
</dbReference>
<evidence type="ECO:0000256" key="6">
    <source>
        <dbReference type="PROSITE-ProRule" id="PRU00175"/>
    </source>
</evidence>
<feature type="domain" description="RING-type" evidence="7">
    <location>
        <begin position="199"/>
        <end position="241"/>
    </location>
</feature>
<dbReference type="InterPro" id="IPR001841">
    <property type="entry name" value="Znf_RING"/>
</dbReference>
<dbReference type="SUPFAM" id="SSF57850">
    <property type="entry name" value="RING/U-box"/>
    <property type="match status" value="1"/>
</dbReference>
<dbReference type="PANTHER" id="PTHR46151">
    <property type="entry name" value="NEP1-INTERACTING PROTEIN-LIKE 2"/>
    <property type="match status" value="1"/>
</dbReference>
<gene>
    <name evidence="8" type="primary">NIP1</name>
    <name evidence="8" type="ORF">KSP40_PGU016347</name>
</gene>
<keyword evidence="2" id="KW-0479">Metal-binding</keyword>
<dbReference type="SMART" id="SM00184">
    <property type="entry name" value="RING"/>
    <property type="match status" value="1"/>
</dbReference>
<evidence type="ECO:0000256" key="2">
    <source>
        <dbReference type="ARBA" id="ARBA00022723"/>
    </source>
</evidence>
<dbReference type="Gene3D" id="3.30.40.10">
    <property type="entry name" value="Zinc/RING finger domain, C3HC4 (zinc finger)"/>
    <property type="match status" value="1"/>
</dbReference>
<evidence type="ECO:0000259" key="7">
    <source>
        <dbReference type="PROSITE" id="PS50089"/>
    </source>
</evidence>
<dbReference type="EMBL" id="JBBWWR010000006">
    <property type="protein sequence ID" value="KAK8965659.1"/>
    <property type="molecule type" value="Genomic_DNA"/>
</dbReference>
<dbReference type="PROSITE" id="PS50089">
    <property type="entry name" value="ZF_RING_2"/>
    <property type="match status" value="1"/>
</dbReference>
<keyword evidence="5" id="KW-0472">Membrane</keyword>
<evidence type="ECO:0000313" key="9">
    <source>
        <dbReference type="Proteomes" id="UP001412067"/>
    </source>
</evidence>
<accession>A0ABR2MPZ3</accession>
<evidence type="ECO:0000256" key="3">
    <source>
        <dbReference type="ARBA" id="ARBA00022771"/>
    </source>
</evidence>
<comment type="subcellular location">
    <subcellularLocation>
        <location evidence="1">Membrane</location>
    </subcellularLocation>
</comment>
<dbReference type="Proteomes" id="UP001412067">
    <property type="component" value="Unassembled WGS sequence"/>
</dbReference>
<sequence length="244" mass="25724">MDFLTASPFSRPPISSAVAAGLVAGGGGQEASSTASELVERIVVGIITCAFALVGTPIGAVTGAFIGLATETGLFRGAGIGAIYGAVFSVEAVESSVALWHSHESGVSSILYVIDIICSLLTGRLVREKVGPAVQSAVQSQVVLQSLQMSALELPYVEALDIFETGDTRGMSKDSVELLPILKITSENSCDCSGERIICSVCLQDIQIGETVRSLPFCKHMFHLRCIDSWLVRNGSCPLCRRDI</sequence>
<dbReference type="PANTHER" id="PTHR46151:SF7">
    <property type="entry name" value="NEP1-INTERACTING PROTEIN 1"/>
    <property type="match status" value="1"/>
</dbReference>
<keyword evidence="9" id="KW-1185">Reference proteome</keyword>
<evidence type="ECO:0000256" key="1">
    <source>
        <dbReference type="ARBA" id="ARBA00004370"/>
    </source>
</evidence>
<name>A0ABR2MPZ3_9ASPA</name>